<feature type="region of interest" description="Disordered" evidence="1">
    <location>
        <begin position="1"/>
        <end position="25"/>
    </location>
</feature>
<dbReference type="AlphaFoldDB" id="A0A6M3L5X6"/>
<proteinExistence type="predicted"/>
<evidence type="ECO:0000256" key="1">
    <source>
        <dbReference type="SAM" id="MobiDB-lite"/>
    </source>
</evidence>
<protein>
    <submittedName>
        <fullName evidence="2">Uncharacterized protein</fullName>
    </submittedName>
</protein>
<evidence type="ECO:0000313" key="2">
    <source>
        <dbReference type="EMBL" id="QJA90126.1"/>
    </source>
</evidence>
<accession>A0A6M3L5X6</accession>
<sequence>MAKQQSIVTELDPVTTDTLPEEGDEREQLRAEIERLQRENADLVSSQKHQKIAYGCMLATVPGRTVEVKIARPDRPHPQDDLYRVSQVEQHYLQEGDMLSEYHADERKVVVPISPQRMKLAAENEQYLIHNGVVFWDEAHESLEQAELRGLRNFITHCMEMRQNIRERLTDLRKAGQEKSLPKDAAEEQYMFPTETSLEITYQDARKKAMELATKLGVKL</sequence>
<organism evidence="2">
    <name type="scientific">viral metagenome</name>
    <dbReference type="NCBI Taxonomy" id="1070528"/>
    <lineage>
        <taxon>unclassified sequences</taxon>
        <taxon>metagenomes</taxon>
        <taxon>organismal metagenomes</taxon>
    </lineage>
</organism>
<reference evidence="2" key="1">
    <citation type="submission" date="2020-03" db="EMBL/GenBank/DDBJ databases">
        <title>The deep terrestrial virosphere.</title>
        <authorList>
            <person name="Holmfeldt K."/>
            <person name="Nilsson E."/>
            <person name="Simone D."/>
            <person name="Lopez-Fernandez M."/>
            <person name="Wu X."/>
            <person name="de Brujin I."/>
            <person name="Lundin D."/>
            <person name="Andersson A."/>
            <person name="Bertilsson S."/>
            <person name="Dopson M."/>
        </authorList>
    </citation>
    <scope>NUCLEOTIDE SEQUENCE</scope>
    <source>
        <strain evidence="2">MM415B02439</strain>
    </source>
</reference>
<dbReference type="EMBL" id="MT142892">
    <property type="protein sequence ID" value="QJA90126.1"/>
    <property type="molecule type" value="Genomic_DNA"/>
</dbReference>
<name>A0A6M3L5X6_9ZZZZ</name>
<gene>
    <name evidence="2" type="ORF">MM415B02439_0008</name>
</gene>